<name>A0A9X1SXB3_9ACTN</name>
<evidence type="ECO:0000313" key="4">
    <source>
        <dbReference type="EMBL" id="MCD5315686.1"/>
    </source>
</evidence>
<keyword evidence="2" id="KW-0521">NADP</keyword>
<evidence type="ECO:0000259" key="3">
    <source>
        <dbReference type="Pfam" id="PF05368"/>
    </source>
</evidence>
<accession>A0A9X1SXB3</accession>
<sequence length="288" mass="31071">MTENGTILVLGATGRQGGAVARELLRRGYDVRALVRNPDAGPAQAVQAEGASLVRGDFEDASSLLSAMQDCAGVFSVQTFRGPGGAQAEERQGKAVADAAAKAGVGHFVYSSVGGAERDSGIPHFESKWRIECHIAEIQLPATVLRPVMFHEIFEEIGPRPVDGHLQLGLWMPPELPVQMIAVADIAKFAADAFDSPGTWLGRQVEIAGDELTGPQMAQAFAAVCGRPVNYVPLSIEKLRIAREDLARMFDWFQADGYHADLPALRNLRSDLIPLQAWLAEHWTSPGH</sequence>
<protein>
    <submittedName>
        <fullName evidence="4">NmrA/HSCARG family protein</fullName>
    </submittedName>
</protein>
<dbReference type="RefSeq" id="WP_231448507.1">
    <property type="nucleotide sequence ID" value="NZ_JAJOMB010000024.1"/>
</dbReference>
<evidence type="ECO:0000256" key="2">
    <source>
        <dbReference type="ARBA" id="ARBA00022857"/>
    </source>
</evidence>
<dbReference type="Gene3D" id="3.90.25.10">
    <property type="entry name" value="UDP-galactose 4-epimerase, domain 1"/>
    <property type="match status" value="1"/>
</dbReference>
<dbReference type="PANTHER" id="PTHR42748">
    <property type="entry name" value="NITROGEN METABOLITE REPRESSION PROTEIN NMRA FAMILY MEMBER"/>
    <property type="match status" value="1"/>
</dbReference>
<dbReference type="Gene3D" id="3.40.50.720">
    <property type="entry name" value="NAD(P)-binding Rossmann-like Domain"/>
    <property type="match status" value="1"/>
</dbReference>
<dbReference type="InterPro" id="IPR008030">
    <property type="entry name" value="NmrA-like"/>
</dbReference>
<reference evidence="4" key="1">
    <citation type="submission" date="2021-11" db="EMBL/GenBank/DDBJ databases">
        <title>Streptomyces corallinus and Kineosporia corallina sp. nov., two new coral-derived marine actinobacteria.</title>
        <authorList>
            <person name="Buangrab K."/>
            <person name="Sutthacheep M."/>
            <person name="Yeemin T."/>
            <person name="Harunari E."/>
            <person name="Igarashi Y."/>
            <person name="Sripreechasak P."/>
            <person name="Kanchanasin P."/>
            <person name="Tanasupawat S."/>
            <person name="Phongsopitanun W."/>
        </authorList>
    </citation>
    <scope>NUCLEOTIDE SEQUENCE</scope>
    <source>
        <strain evidence="4">JCM 31032</strain>
    </source>
</reference>
<proteinExistence type="inferred from homology"/>
<dbReference type="InterPro" id="IPR036291">
    <property type="entry name" value="NAD(P)-bd_dom_sf"/>
</dbReference>
<evidence type="ECO:0000256" key="1">
    <source>
        <dbReference type="ARBA" id="ARBA00006328"/>
    </source>
</evidence>
<gene>
    <name evidence="4" type="ORF">LR394_32800</name>
</gene>
<dbReference type="AlphaFoldDB" id="A0A9X1SXB3"/>
<evidence type="ECO:0000313" key="5">
    <source>
        <dbReference type="Proteomes" id="UP001138997"/>
    </source>
</evidence>
<comment type="similarity">
    <text evidence="1">Belongs to the NmrA-type oxidoreductase family.</text>
</comment>
<organism evidence="4 5">
    <name type="scientific">Kineosporia babensis</name>
    <dbReference type="NCBI Taxonomy" id="499548"/>
    <lineage>
        <taxon>Bacteria</taxon>
        <taxon>Bacillati</taxon>
        <taxon>Actinomycetota</taxon>
        <taxon>Actinomycetes</taxon>
        <taxon>Kineosporiales</taxon>
        <taxon>Kineosporiaceae</taxon>
        <taxon>Kineosporia</taxon>
    </lineage>
</organism>
<keyword evidence="5" id="KW-1185">Reference proteome</keyword>
<dbReference type="Pfam" id="PF05368">
    <property type="entry name" value="NmrA"/>
    <property type="match status" value="1"/>
</dbReference>
<feature type="domain" description="NmrA-like" evidence="3">
    <location>
        <begin position="4"/>
        <end position="259"/>
    </location>
</feature>
<dbReference type="PANTHER" id="PTHR42748:SF7">
    <property type="entry name" value="NMRA LIKE REDOX SENSOR 1-RELATED"/>
    <property type="match status" value="1"/>
</dbReference>
<dbReference type="CDD" id="cd05251">
    <property type="entry name" value="NmrA_like_SDR_a"/>
    <property type="match status" value="1"/>
</dbReference>
<comment type="caution">
    <text evidence="4">The sequence shown here is derived from an EMBL/GenBank/DDBJ whole genome shotgun (WGS) entry which is preliminary data.</text>
</comment>
<dbReference type="EMBL" id="JAJOMB010000024">
    <property type="protein sequence ID" value="MCD5315686.1"/>
    <property type="molecule type" value="Genomic_DNA"/>
</dbReference>
<dbReference type="Proteomes" id="UP001138997">
    <property type="component" value="Unassembled WGS sequence"/>
</dbReference>
<dbReference type="SUPFAM" id="SSF51735">
    <property type="entry name" value="NAD(P)-binding Rossmann-fold domains"/>
    <property type="match status" value="1"/>
</dbReference>
<dbReference type="InterPro" id="IPR051164">
    <property type="entry name" value="NmrA-like_oxidored"/>
</dbReference>